<sequence length="202" mass="21479">MVDGMRARWIALLLLGVAAAGAADLQAAERLRVPQIQDSGHTSPHVRSPVIFEGVVTYIFGNNFIVREIGDGNDANSDSIIVRRKADGFAVGDRVRVEGAVRESDERDETRTTTVIADAVFEKLPSGAPLAPVAIGTGGRMPPTEVLYISEDSGDPSISGTDFYESLESTPLSESTTRLSSAQRMSSASSGWWLNAVSAQLG</sequence>
<keyword evidence="1" id="KW-0732">Signal</keyword>
<dbReference type="EMBL" id="CP159253">
    <property type="protein sequence ID" value="XCG49940.1"/>
    <property type="molecule type" value="Genomic_DNA"/>
</dbReference>
<feature type="signal peptide" evidence="1">
    <location>
        <begin position="1"/>
        <end position="22"/>
    </location>
</feature>
<accession>A0AAU8CSW4</accession>
<organism evidence="2">
    <name type="scientific">Mesorhizobium sp. WSM2240</name>
    <dbReference type="NCBI Taxonomy" id="3228851"/>
    <lineage>
        <taxon>Bacteria</taxon>
        <taxon>Pseudomonadati</taxon>
        <taxon>Pseudomonadota</taxon>
        <taxon>Alphaproteobacteria</taxon>
        <taxon>Hyphomicrobiales</taxon>
        <taxon>Phyllobacteriaceae</taxon>
        <taxon>Mesorhizobium</taxon>
    </lineage>
</organism>
<dbReference type="AlphaFoldDB" id="A0AAU8CSW4"/>
<evidence type="ECO:0000256" key="1">
    <source>
        <dbReference type="SAM" id="SignalP"/>
    </source>
</evidence>
<reference evidence="2" key="1">
    <citation type="submission" date="2024-06" db="EMBL/GenBank/DDBJ databases">
        <title>Mesorhizobium karijinii sp. nov., a symbiont of the iconic Swainsona formosa from arid Australia.</title>
        <authorList>
            <person name="Hill Y.J."/>
            <person name="Watkin E.L.J."/>
            <person name="O'Hara G.W."/>
            <person name="Terpolilli J."/>
            <person name="Tye M.L."/>
            <person name="Kohlmeier M.G."/>
        </authorList>
    </citation>
    <scope>NUCLEOTIDE SEQUENCE</scope>
    <source>
        <strain evidence="2">WSM2240</strain>
    </source>
</reference>
<evidence type="ECO:0000313" key="2">
    <source>
        <dbReference type="EMBL" id="XCG49940.1"/>
    </source>
</evidence>
<protein>
    <recommendedName>
        <fullName evidence="3">DUF5666 domain-containing protein</fullName>
    </recommendedName>
</protein>
<proteinExistence type="predicted"/>
<feature type="chain" id="PRO_5043975359" description="DUF5666 domain-containing protein" evidence="1">
    <location>
        <begin position="23"/>
        <end position="202"/>
    </location>
</feature>
<dbReference type="RefSeq" id="WP_353642531.1">
    <property type="nucleotide sequence ID" value="NZ_CP159253.1"/>
</dbReference>
<dbReference type="PANTHER" id="PTHR42834">
    <property type="entry name" value="ENDONUCLEASE/EXONUCLEASE/PHOSPHATASE FAMILY PROTEIN (AFU_ORTHOLOGUE AFUA_3G09210)"/>
    <property type="match status" value="1"/>
</dbReference>
<evidence type="ECO:0008006" key="3">
    <source>
        <dbReference type="Google" id="ProtNLM"/>
    </source>
</evidence>
<gene>
    <name evidence="2" type="ORF">ABVK50_05415</name>
</gene>
<dbReference type="PANTHER" id="PTHR42834:SF1">
    <property type="entry name" value="ENDONUCLEASE_EXONUCLEASE_PHOSPHATASE FAMILY PROTEIN (AFU_ORTHOLOGUE AFUA_3G09210)"/>
    <property type="match status" value="1"/>
</dbReference>
<name>A0AAU8CSW4_9HYPH</name>